<gene>
    <name evidence="4" type="ORF">PVAR5_7912</name>
</gene>
<keyword evidence="3" id="KW-0560">Oxidoreductase</keyword>
<dbReference type="PRINTS" id="PR00081">
    <property type="entry name" value="GDHRDH"/>
</dbReference>
<dbReference type="InterPro" id="IPR036291">
    <property type="entry name" value="NAD(P)-bd_dom_sf"/>
</dbReference>
<evidence type="ECO:0000313" key="4">
    <source>
        <dbReference type="EMBL" id="GAD99205.1"/>
    </source>
</evidence>
<organism evidence="4 5">
    <name type="scientific">Byssochlamys spectabilis (strain No. 5 / NBRC 109023)</name>
    <name type="common">Paecilomyces variotii</name>
    <dbReference type="NCBI Taxonomy" id="1356009"/>
    <lineage>
        <taxon>Eukaryota</taxon>
        <taxon>Fungi</taxon>
        <taxon>Dikarya</taxon>
        <taxon>Ascomycota</taxon>
        <taxon>Pezizomycotina</taxon>
        <taxon>Eurotiomycetes</taxon>
        <taxon>Eurotiomycetidae</taxon>
        <taxon>Eurotiales</taxon>
        <taxon>Thermoascaceae</taxon>
        <taxon>Paecilomyces</taxon>
    </lineage>
</organism>
<comment type="caution">
    <text evidence="4">The sequence shown here is derived from an EMBL/GenBank/DDBJ whole genome shotgun (WGS) entry which is preliminary data.</text>
</comment>
<dbReference type="EMBL" id="BAUL01000283">
    <property type="protein sequence ID" value="GAD99205.1"/>
    <property type="molecule type" value="Genomic_DNA"/>
</dbReference>
<comment type="similarity">
    <text evidence="1">Belongs to the short-chain dehydrogenases/reductases (SDR) family.</text>
</comment>
<evidence type="ECO:0000256" key="3">
    <source>
        <dbReference type="ARBA" id="ARBA00023002"/>
    </source>
</evidence>
<dbReference type="AlphaFoldDB" id="V5I5B7"/>
<evidence type="ECO:0000256" key="2">
    <source>
        <dbReference type="ARBA" id="ARBA00022857"/>
    </source>
</evidence>
<proteinExistence type="inferred from homology"/>
<dbReference type="GO" id="GO:0016491">
    <property type="term" value="F:oxidoreductase activity"/>
    <property type="evidence" value="ECO:0007669"/>
    <property type="project" value="UniProtKB-KW"/>
</dbReference>
<dbReference type="PANTHER" id="PTHR44229:SF4">
    <property type="entry name" value="15-HYDROXYPROSTAGLANDIN DEHYDROGENASE [NAD(+)]"/>
    <property type="match status" value="1"/>
</dbReference>
<keyword evidence="5" id="KW-1185">Reference proteome</keyword>
<sequence length="523" mass="56897">MKVAIITGGASGMGLAVASALSRRETWNVHILDINENLGVAREENIENLTFHRINVTDYDALANTFKAIFTSSGYRLDFVFANAGVVERTNFYATHPDGAEPPPRLDQTSIDIDLKGVIWTTYLALHYFRQSPDKGKGSSLVMTASCGGLYPSYYSPLYSAAKYGPALIDATGTEVAAGKAFGLAVEVSGKNYYVRDQHEYCDEDMRKVMSATEVDNQIGAACLLTIHGKAVMANPQGQGRVAIVTGATSGIGIDLSKDLYAHGWKVACVGRRREAGEALVKGLGENAVFLQADLEDYASQARMFKAVYDTWGRIDALCANAGIVDKSSIYIFNWRGRDVDDIPPEPDLSCTDIDYKGVIYGTQLAIHFMRQNKPHPGGKIVVTGSIAAVFPHRSYPEYCGTKSAVVTFIRGVAPLLKQKDNIFINTVLPGIIATPIVPPEMIEAVTPECITPVETVIKGYHRFLDDETGVTGQVLEASANKLLPYDLPEMGNGRITKRAVTVWEPLFRMMHGEDSGLPEAIP</sequence>
<dbReference type="GO" id="GO:0005737">
    <property type="term" value="C:cytoplasm"/>
    <property type="evidence" value="ECO:0007669"/>
    <property type="project" value="TreeGrafter"/>
</dbReference>
<dbReference type="InterPro" id="IPR020904">
    <property type="entry name" value="Sc_DH/Rdtase_CS"/>
</dbReference>
<reference evidence="5" key="1">
    <citation type="journal article" date="2014" name="Genome Announc.">
        <title>Draft genome sequence of the formaldehyde-resistant fungus Byssochlamys spectabilis No. 5 (anamorph Paecilomyces variotii No. 5) (NBRC109023).</title>
        <authorList>
            <person name="Oka T."/>
            <person name="Ekino K."/>
            <person name="Fukuda K."/>
            <person name="Nomura Y."/>
        </authorList>
    </citation>
    <scope>NUCLEOTIDE SEQUENCE [LARGE SCALE GENOMIC DNA]</scope>
    <source>
        <strain evidence="5">No. 5 / NBRC 109023</strain>
    </source>
</reference>
<dbReference type="InParanoid" id="V5I5B7"/>
<dbReference type="OrthoDB" id="5371740at2759"/>
<dbReference type="PROSITE" id="PS00061">
    <property type="entry name" value="ADH_SHORT"/>
    <property type="match status" value="1"/>
</dbReference>
<evidence type="ECO:0000313" key="5">
    <source>
        <dbReference type="Proteomes" id="UP000018001"/>
    </source>
</evidence>
<dbReference type="HOGENOM" id="CLU_520728_0_0_1"/>
<dbReference type="PANTHER" id="PTHR44229">
    <property type="entry name" value="15-HYDROXYPROSTAGLANDIN DEHYDROGENASE [NAD(+)]"/>
    <property type="match status" value="1"/>
</dbReference>
<dbReference type="SUPFAM" id="SSF51735">
    <property type="entry name" value="NAD(P)-binding Rossmann-fold domains"/>
    <property type="match status" value="2"/>
</dbReference>
<evidence type="ECO:0000256" key="1">
    <source>
        <dbReference type="ARBA" id="ARBA00006484"/>
    </source>
</evidence>
<dbReference type="eggNOG" id="KOG4169">
    <property type="taxonomic scope" value="Eukaryota"/>
</dbReference>
<name>V5I5B7_BYSSN</name>
<accession>V5I5B7</accession>
<dbReference type="Proteomes" id="UP000018001">
    <property type="component" value="Unassembled WGS sequence"/>
</dbReference>
<dbReference type="InterPro" id="IPR002347">
    <property type="entry name" value="SDR_fam"/>
</dbReference>
<dbReference type="Pfam" id="PF00106">
    <property type="entry name" value="adh_short"/>
    <property type="match status" value="2"/>
</dbReference>
<keyword evidence="2" id="KW-0521">NADP</keyword>
<dbReference type="Gene3D" id="3.40.50.720">
    <property type="entry name" value="NAD(P)-binding Rossmann-like Domain"/>
    <property type="match status" value="2"/>
</dbReference>
<protein>
    <submittedName>
        <fullName evidence="4">15-hydroxyprostaglandin dehydrogenase</fullName>
    </submittedName>
</protein>